<sequence>MRKQMLFFFLLLCSRIAVAQDGVWVVANVSEQNFALTKAEVRNLFMRSTTSSSDALIPVAMSPGNRSRAIFNSKIIALTESRIQSYWAQMRFSGRQIPPIEFNSLDALLEHVTNTEGAIGYVPAGTALPENVKVVYRSF</sequence>
<name>A0A0B3Y0M6_9ALTE</name>
<evidence type="ECO:0008006" key="4">
    <source>
        <dbReference type="Google" id="ProtNLM"/>
    </source>
</evidence>
<feature type="chain" id="PRO_5002084653" description="Phosphate ABC transporter substrate-binding protein" evidence="1">
    <location>
        <begin position="20"/>
        <end position="139"/>
    </location>
</feature>
<dbReference type="RefSeq" id="WP_039223685.1">
    <property type="nucleotide sequence ID" value="NZ_JWLW01000066.1"/>
</dbReference>
<feature type="signal peptide" evidence="1">
    <location>
        <begin position="1"/>
        <end position="19"/>
    </location>
</feature>
<dbReference type="Gene3D" id="3.40.190.10">
    <property type="entry name" value="Periplasmic binding protein-like II"/>
    <property type="match status" value="1"/>
</dbReference>
<evidence type="ECO:0000313" key="2">
    <source>
        <dbReference type="EMBL" id="KHT44732.1"/>
    </source>
</evidence>
<accession>A0A0B3Y0M6</accession>
<evidence type="ECO:0000256" key="1">
    <source>
        <dbReference type="SAM" id="SignalP"/>
    </source>
</evidence>
<keyword evidence="1" id="KW-0732">Signal</keyword>
<proteinExistence type="predicted"/>
<dbReference type="AlphaFoldDB" id="A0A0B3Y0M6"/>
<evidence type="ECO:0000313" key="3">
    <source>
        <dbReference type="Proteomes" id="UP000031197"/>
    </source>
</evidence>
<protein>
    <recommendedName>
        <fullName evidence="4">Phosphate ABC transporter substrate-binding protein</fullName>
    </recommendedName>
</protein>
<dbReference type="EMBL" id="JWLW01000066">
    <property type="protein sequence ID" value="KHT44732.1"/>
    <property type="molecule type" value="Genomic_DNA"/>
</dbReference>
<comment type="caution">
    <text evidence="2">The sequence shown here is derived from an EMBL/GenBank/DDBJ whole genome shotgun (WGS) entry which is preliminary data.</text>
</comment>
<keyword evidence="3" id="KW-1185">Reference proteome</keyword>
<dbReference type="Proteomes" id="UP000031197">
    <property type="component" value="Unassembled WGS sequence"/>
</dbReference>
<gene>
    <name evidence="2" type="ORF">RJ41_17695</name>
</gene>
<organism evidence="2 3">
    <name type="scientific">Alteromonas marina</name>
    <dbReference type="NCBI Taxonomy" id="203795"/>
    <lineage>
        <taxon>Bacteria</taxon>
        <taxon>Pseudomonadati</taxon>
        <taxon>Pseudomonadota</taxon>
        <taxon>Gammaproteobacteria</taxon>
        <taxon>Alteromonadales</taxon>
        <taxon>Alteromonadaceae</taxon>
        <taxon>Alteromonas/Salinimonas group</taxon>
        <taxon>Alteromonas</taxon>
    </lineage>
</organism>
<dbReference type="SUPFAM" id="SSF53850">
    <property type="entry name" value="Periplasmic binding protein-like II"/>
    <property type="match status" value="1"/>
</dbReference>
<reference evidence="2 3" key="1">
    <citation type="submission" date="2014-12" db="EMBL/GenBank/DDBJ databases">
        <title>Genome sequencing of Alteromonas marina AD001.</title>
        <authorList>
            <person name="Adrian T.G.S."/>
            <person name="Chan K.G."/>
        </authorList>
    </citation>
    <scope>NUCLEOTIDE SEQUENCE [LARGE SCALE GENOMIC DNA]</scope>
    <source>
        <strain evidence="2 3">AD001</strain>
    </source>
</reference>